<feature type="compositionally biased region" description="Low complexity" evidence="1">
    <location>
        <begin position="32"/>
        <end position="49"/>
    </location>
</feature>
<keyword evidence="4" id="KW-1185">Reference proteome</keyword>
<dbReference type="AlphaFoldDB" id="M7T6T4"/>
<dbReference type="HOGENOM" id="CLU_087328_1_0_1"/>
<dbReference type="OrthoDB" id="4085451at2759"/>
<evidence type="ECO:0000313" key="4">
    <source>
        <dbReference type="Proteomes" id="UP000012174"/>
    </source>
</evidence>
<evidence type="ECO:0000259" key="2">
    <source>
        <dbReference type="Pfam" id="PF22943"/>
    </source>
</evidence>
<dbReference type="eggNOG" id="ENOG502SEWH">
    <property type="taxonomic scope" value="Eukaryota"/>
</dbReference>
<dbReference type="Proteomes" id="UP000012174">
    <property type="component" value="Unassembled WGS sequence"/>
</dbReference>
<accession>M7T6T4</accession>
<gene>
    <name evidence="3" type="ORF">UCREL1_7505</name>
</gene>
<reference evidence="4" key="1">
    <citation type="journal article" date="2013" name="Genome Announc.">
        <title>Draft genome sequence of the grapevine dieback fungus Eutypa lata UCR-EL1.</title>
        <authorList>
            <person name="Blanco-Ulate B."/>
            <person name="Rolshausen P.E."/>
            <person name="Cantu D."/>
        </authorList>
    </citation>
    <scope>NUCLEOTIDE SEQUENCE [LARGE SCALE GENOMIC DNA]</scope>
    <source>
        <strain evidence="4">UCR-EL1</strain>
    </source>
</reference>
<dbReference type="KEGG" id="ela:UCREL1_7505"/>
<dbReference type="InterPro" id="IPR054448">
    <property type="entry name" value="HTH_put_ascomycetes"/>
</dbReference>
<dbReference type="EMBL" id="KB706854">
    <property type="protein sequence ID" value="EMR65521.1"/>
    <property type="molecule type" value="Genomic_DNA"/>
</dbReference>
<evidence type="ECO:0000256" key="1">
    <source>
        <dbReference type="SAM" id="MobiDB-lite"/>
    </source>
</evidence>
<feature type="compositionally biased region" description="Low complexity" evidence="1">
    <location>
        <begin position="106"/>
        <end position="118"/>
    </location>
</feature>
<organism evidence="3 4">
    <name type="scientific">Eutypa lata (strain UCR-EL1)</name>
    <name type="common">Grapevine dieback disease fungus</name>
    <name type="synonym">Eutypa armeniacae</name>
    <dbReference type="NCBI Taxonomy" id="1287681"/>
    <lineage>
        <taxon>Eukaryota</taxon>
        <taxon>Fungi</taxon>
        <taxon>Dikarya</taxon>
        <taxon>Ascomycota</taxon>
        <taxon>Pezizomycotina</taxon>
        <taxon>Sordariomycetes</taxon>
        <taxon>Xylariomycetidae</taxon>
        <taxon>Xylariales</taxon>
        <taxon>Diatrypaceae</taxon>
        <taxon>Eutypa</taxon>
    </lineage>
</organism>
<feature type="compositionally biased region" description="Basic and acidic residues" evidence="1">
    <location>
        <begin position="51"/>
        <end position="63"/>
    </location>
</feature>
<dbReference type="STRING" id="1287681.M7T6T4"/>
<feature type="compositionally biased region" description="Low complexity" evidence="1">
    <location>
        <begin position="85"/>
        <end position="98"/>
    </location>
</feature>
<proteinExistence type="predicted"/>
<evidence type="ECO:0000313" key="3">
    <source>
        <dbReference type="EMBL" id="EMR65521.1"/>
    </source>
</evidence>
<feature type="domain" description="Helix-turn-helix" evidence="2">
    <location>
        <begin position="155"/>
        <end position="198"/>
    </location>
</feature>
<name>M7T6T4_EUTLA</name>
<dbReference type="Pfam" id="PF22943">
    <property type="entry name" value="HTH_68"/>
    <property type="match status" value="1"/>
</dbReference>
<protein>
    <recommendedName>
        <fullName evidence="2">Helix-turn-helix domain-containing protein</fullName>
    </recommendedName>
</protein>
<feature type="compositionally biased region" description="Basic and acidic residues" evidence="1">
    <location>
        <begin position="133"/>
        <end position="144"/>
    </location>
</feature>
<dbReference type="OMA" id="QFDPRRN"/>
<feature type="region of interest" description="Disordered" evidence="1">
    <location>
        <begin position="1"/>
        <end position="155"/>
    </location>
</feature>
<sequence>MGAKASKPAQSATRKFPTRGPGSAVPPPPPSSKAAAAAASQARTTGAKASFTKDDAIRADGRNPDPNPLQDQAFSSRLRKMGVATPNPTFSNSSTFNPNSPPPSSSSPSHQQQPSSNPRYPAASSNATLGALEARRQIQERAQVETENPGSPREFVDAGTLRQVLNLRIRGAPVAEIERRLRLKSGVVEKLGRPGVIVPLAGS</sequence>